<proteinExistence type="predicted"/>
<reference evidence="1" key="1">
    <citation type="submission" date="2018-06" db="EMBL/GenBank/DDBJ databases">
        <authorList>
            <person name="Zhirakovskaya E."/>
        </authorList>
    </citation>
    <scope>NUCLEOTIDE SEQUENCE</scope>
</reference>
<evidence type="ECO:0000313" key="1">
    <source>
        <dbReference type="EMBL" id="VAX28325.1"/>
    </source>
</evidence>
<accession>A0A3B1D986</accession>
<sequence>MLIFAKDISTRDHKHSREGADPKLKTYMEYQRKLFPYTIVRAGLDLAYKELDDVLTYQDNDNQPPEDSSRKEYPADIPEWYKTRFPWSAAFLKMEDMHFALVTMVKAMDSFRTEETLNSYHLAVLYDAVHNIVEIYNGLLKQKADQARDIHLSSGVPVSFDDFINNYWPHLDFMILSQPDFPHAVLMPRNREIEEDIKTRMADGDEPLKALEAIVSTFHLHATTLAMLRRDPVKTDDLNLNSNLQKADTFKGLYEEESANSNGEKISFIDHEYQKSFEYAEVKKGS</sequence>
<name>A0A3B1D986_9ZZZZ</name>
<dbReference type="AlphaFoldDB" id="A0A3B1D986"/>
<protein>
    <submittedName>
        <fullName evidence="1">Uncharacterized protein</fullName>
    </submittedName>
</protein>
<gene>
    <name evidence="1" type="ORF">MNBD_NITROSPINAE05-407</name>
</gene>
<dbReference type="EMBL" id="UOGG01000058">
    <property type="protein sequence ID" value="VAX28325.1"/>
    <property type="molecule type" value="Genomic_DNA"/>
</dbReference>
<organism evidence="1">
    <name type="scientific">hydrothermal vent metagenome</name>
    <dbReference type="NCBI Taxonomy" id="652676"/>
    <lineage>
        <taxon>unclassified sequences</taxon>
        <taxon>metagenomes</taxon>
        <taxon>ecological metagenomes</taxon>
    </lineage>
</organism>